<name>A0A327KYK0_9BRAD</name>
<accession>A0A327KYK0</accession>
<dbReference type="PANTHER" id="PTHR42928:SF5">
    <property type="entry name" value="BLR1237 PROTEIN"/>
    <property type="match status" value="1"/>
</dbReference>
<dbReference type="AlphaFoldDB" id="A0A327KYK0"/>
<comment type="similarity">
    <text evidence="1">Belongs to the UPF0065 (bug) family.</text>
</comment>
<evidence type="ECO:0000313" key="2">
    <source>
        <dbReference type="EMBL" id="RAI42833.1"/>
    </source>
</evidence>
<keyword evidence="3" id="KW-1185">Reference proteome</keyword>
<reference evidence="2 3" key="1">
    <citation type="submission" date="2017-07" db="EMBL/GenBank/DDBJ databases">
        <title>Draft Genome Sequences of Select Purple Nonsulfur Bacteria.</title>
        <authorList>
            <person name="Lasarre B."/>
            <person name="Mckinlay J.B."/>
        </authorList>
    </citation>
    <scope>NUCLEOTIDE SEQUENCE [LARGE SCALE GENOMIC DNA]</scope>
    <source>
        <strain evidence="2 3">DSM 5909</strain>
    </source>
</reference>
<dbReference type="EMBL" id="NPEX01000123">
    <property type="protein sequence ID" value="RAI42833.1"/>
    <property type="molecule type" value="Genomic_DNA"/>
</dbReference>
<evidence type="ECO:0000313" key="3">
    <source>
        <dbReference type="Proteomes" id="UP000249130"/>
    </source>
</evidence>
<dbReference type="Proteomes" id="UP000249130">
    <property type="component" value="Unassembled WGS sequence"/>
</dbReference>
<dbReference type="Gene3D" id="3.40.190.10">
    <property type="entry name" value="Periplasmic binding protein-like II"/>
    <property type="match status" value="1"/>
</dbReference>
<dbReference type="Gene3D" id="3.40.190.150">
    <property type="entry name" value="Bordetella uptake gene, domain 1"/>
    <property type="match status" value="1"/>
</dbReference>
<proteinExistence type="inferred from homology"/>
<protein>
    <recommendedName>
        <fullName evidence="4">Tripartite tricarboxylate transporter substrate binding protein</fullName>
    </recommendedName>
</protein>
<dbReference type="InterPro" id="IPR005064">
    <property type="entry name" value="BUG"/>
</dbReference>
<dbReference type="SUPFAM" id="SSF53850">
    <property type="entry name" value="Periplasmic binding protein-like II"/>
    <property type="match status" value="1"/>
</dbReference>
<dbReference type="InterPro" id="IPR042100">
    <property type="entry name" value="Bug_dom1"/>
</dbReference>
<dbReference type="OrthoDB" id="7375033at2"/>
<sequence>MQGHAAQGTALYSDDLTVAASWRPDRRATGFALLRRRSRTLVCCAAHAPVPAAARSHPAAGVIVDCAYDEVLLGRETLGPASGGPTGLIPRHVRHARRPNREPSRCRQQGDDRMTFRISHIAIAAAAGFSAVALLSAGVEPARAEFPDKNLTLIVPYGAGGGTDIGARLLAKDLDPLIKQPVIVQNITGGGGWTGWGTLAAAKPDGYTLGLLNAPSFYMGYLDPKLGRKERLESFTPLINHVIDYVVVTVPPGSPYKSLKELVEAAKAKPGSISITAHGVGGDEHLAIMALERMTGAKFKVVHNKATPESKAQVLGNHVQVLACNLSEIVTEVKDNQLRVLGVMSPTKSRFLPESPTFKEQGYDLEASVSRGIAGPAGLPKDVEAKLVEWLDKVVTSKEHQDKADSLFLELRSIKGDAYRKFLKDNEQTVKDLMGW</sequence>
<evidence type="ECO:0008006" key="4">
    <source>
        <dbReference type="Google" id="ProtNLM"/>
    </source>
</evidence>
<dbReference type="PANTHER" id="PTHR42928">
    <property type="entry name" value="TRICARBOXYLATE-BINDING PROTEIN"/>
    <property type="match status" value="1"/>
</dbReference>
<organism evidence="2 3">
    <name type="scientific">Rhodoplanes roseus</name>
    <dbReference type="NCBI Taxonomy" id="29409"/>
    <lineage>
        <taxon>Bacteria</taxon>
        <taxon>Pseudomonadati</taxon>
        <taxon>Pseudomonadota</taxon>
        <taxon>Alphaproteobacteria</taxon>
        <taxon>Hyphomicrobiales</taxon>
        <taxon>Nitrobacteraceae</taxon>
        <taxon>Rhodoplanes</taxon>
    </lineage>
</organism>
<gene>
    <name evidence="2" type="ORF">CH341_17435</name>
</gene>
<comment type="caution">
    <text evidence="2">The sequence shown here is derived from an EMBL/GenBank/DDBJ whole genome shotgun (WGS) entry which is preliminary data.</text>
</comment>
<dbReference type="CDD" id="cd07012">
    <property type="entry name" value="PBP2_Bug_TTT"/>
    <property type="match status" value="1"/>
</dbReference>
<evidence type="ECO:0000256" key="1">
    <source>
        <dbReference type="ARBA" id="ARBA00006987"/>
    </source>
</evidence>
<dbReference type="Pfam" id="PF03401">
    <property type="entry name" value="TctC"/>
    <property type="match status" value="1"/>
</dbReference>